<sequence length="102" mass="10932">MSDAYGVPTASAPSGYRRHFTYDANGLPTQVSGDAFAQADGSTIAPTQSFTYDADGDLVAYKKGVGSSDWQLQYDALHQPLVVTDPDGVANYTCYQPDGQWT</sequence>
<dbReference type="AlphaFoldDB" id="E6PDF5"/>
<accession>E6PDF5</accession>
<evidence type="ECO:0000313" key="1">
    <source>
        <dbReference type="EMBL" id="CBH74490.1"/>
    </source>
</evidence>
<comment type="caution">
    <text evidence="1">The sequence shown here is derived from an EMBL/GenBank/DDBJ whole genome shotgun (WGS) entry which is preliminary data.</text>
</comment>
<name>E6PDF5_9ZZZZ</name>
<dbReference type="EMBL" id="CABL01000002">
    <property type="protein sequence ID" value="CBH74490.1"/>
    <property type="molecule type" value="Genomic_DNA"/>
</dbReference>
<dbReference type="Pfam" id="PF05593">
    <property type="entry name" value="RHS_repeat"/>
    <property type="match status" value="1"/>
</dbReference>
<dbReference type="InterPro" id="IPR031325">
    <property type="entry name" value="RHS_repeat"/>
</dbReference>
<gene>
    <name evidence="1" type="ORF">CARN1_1592</name>
</gene>
<proteinExistence type="predicted"/>
<dbReference type="NCBIfam" id="TIGR01643">
    <property type="entry name" value="YD_repeat_2x"/>
    <property type="match status" value="1"/>
</dbReference>
<organism evidence="1">
    <name type="scientific">mine drainage metagenome</name>
    <dbReference type="NCBI Taxonomy" id="410659"/>
    <lineage>
        <taxon>unclassified sequences</taxon>
        <taxon>metagenomes</taxon>
        <taxon>ecological metagenomes</taxon>
    </lineage>
</organism>
<reference evidence="1" key="1">
    <citation type="submission" date="2009-10" db="EMBL/GenBank/DDBJ databases">
        <title>Diversity of trophic interactions inside an arsenic-rich microbial ecosystem.</title>
        <authorList>
            <person name="Bertin P.N."/>
            <person name="Heinrich-Salmeron A."/>
            <person name="Pelletier E."/>
            <person name="Goulhen-Chollet F."/>
            <person name="Arsene-Ploetze F."/>
            <person name="Gallien S."/>
            <person name="Calteau A."/>
            <person name="Vallenet D."/>
            <person name="Casiot C."/>
            <person name="Chane-Woon-Ming B."/>
            <person name="Giloteaux L."/>
            <person name="Barakat M."/>
            <person name="Bonnefoy V."/>
            <person name="Bruneel O."/>
            <person name="Chandler M."/>
            <person name="Cleiss J."/>
            <person name="Duran R."/>
            <person name="Elbaz-Poulichet F."/>
            <person name="Fonknechten N."/>
            <person name="Lauga B."/>
            <person name="Mornico D."/>
            <person name="Ortet P."/>
            <person name="Schaeffer C."/>
            <person name="Siguier P."/>
            <person name="Alexander Thil Smith A."/>
            <person name="Van Dorsselaer A."/>
            <person name="Weissenbach J."/>
            <person name="Medigue C."/>
            <person name="Le Paslier D."/>
        </authorList>
    </citation>
    <scope>NUCLEOTIDE SEQUENCE</scope>
</reference>
<dbReference type="InterPro" id="IPR006530">
    <property type="entry name" value="YD"/>
</dbReference>
<dbReference type="Gene3D" id="2.180.10.10">
    <property type="entry name" value="RHS repeat-associated core"/>
    <property type="match status" value="1"/>
</dbReference>
<protein>
    <recommendedName>
        <fullName evidence="2">YD repeat-containing protein</fullName>
    </recommendedName>
</protein>
<evidence type="ECO:0008006" key="2">
    <source>
        <dbReference type="Google" id="ProtNLM"/>
    </source>
</evidence>